<name>A0A2M6WYR2_9BACT</name>
<dbReference type="Pfam" id="PF00480">
    <property type="entry name" value="ROK"/>
    <property type="match status" value="1"/>
</dbReference>
<dbReference type="InterPro" id="IPR043129">
    <property type="entry name" value="ATPase_NBD"/>
</dbReference>
<evidence type="ECO:0000313" key="3">
    <source>
        <dbReference type="Proteomes" id="UP000230731"/>
    </source>
</evidence>
<comment type="similarity">
    <text evidence="1">Belongs to the ROK (NagC/XylR) family.</text>
</comment>
<comment type="caution">
    <text evidence="2">The sequence shown here is derived from an EMBL/GenBank/DDBJ whole genome shotgun (WGS) entry which is preliminary data.</text>
</comment>
<evidence type="ECO:0000256" key="1">
    <source>
        <dbReference type="ARBA" id="ARBA00006479"/>
    </source>
</evidence>
<evidence type="ECO:0000313" key="2">
    <source>
        <dbReference type="EMBL" id="PIT97914.1"/>
    </source>
</evidence>
<dbReference type="PANTHER" id="PTHR18964:SF149">
    <property type="entry name" value="BIFUNCTIONAL UDP-N-ACETYLGLUCOSAMINE 2-EPIMERASE_N-ACETYLMANNOSAMINE KINASE"/>
    <property type="match status" value="1"/>
</dbReference>
<dbReference type="Proteomes" id="UP000230731">
    <property type="component" value="Unassembled WGS sequence"/>
</dbReference>
<accession>A0A2M6WYR2</accession>
<sequence length="274" mass="29162">MDLLIDIGGTNTRMAVSRNGGLSEPHEFPTAPDAAQAIQTITAAARRLTSSPITRVAAALPGLLASDRASLTWSPNLPAWQGHPLAARLRNQLHAPVTLHNDADFAGLGEALYGAGRGYRIVAYFTISTGIGGSRIIDGRIDDAAGGLEPGHQILDLDGTLYPEEAAPATLEGLIGGASTERRFRQPPKNIRDPAVWETYARQLAAGLKNAICFWSPHIIIIGGPMMRDIKLAATVRHLRTLIAPAIPLPPILPAALADNIRALRGAAVYLEHR</sequence>
<gene>
    <name evidence="2" type="ORF">COT71_03610</name>
</gene>
<dbReference type="AlphaFoldDB" id="A0A2M6WYR2"/>
<reference evidence="3" key="1">
    <citation type="submission" date="2017-09" db="EMBL/GenBank/DDBJ databases">
        <title>Depth-based differentiation of microbial function through sediment-hosted aquifers and enrichment of novel symbionts in the deep terrestrial subsurface.</title>
        <authorList>
            <person name="Probst A.J."/>
            <person name="Ladd B."/>
            <person name="Jarett J.K."/>
            <person name="Geller-Mcgrath D.E."/>
            <person name="Sieber C.M.K."/>
            <person name="Emerson J.B."/>
            <person name="Anantharaman K."/>
            <person name="Thomas B.C."/>
            <person name="Malmstrom R."/>
            <person name="Stieglmeier M."/>
            <person name="Klingl A."/>
            <person name="Woyke T."/>
            <person name="Ryan C.M."/>
            <person name="Banfield J.F."/>
        </authorList>
    </citation>
    <scope>NUCLEOTIDE SEQUENCE [LARGE SCALE GENOMIC DNA]</scope>
</reference>
<dbReference type="PANTHER" id="PTHR18964">
    <property type="entry name" value="ROK (REPRESSOR, ORF, KINASE) FAMILY"/>
    <property type="match status" value="1"/>
</dbReference>
<protein>
    <recommendedName>
        <fullName evidence="4">ROK family protein</fullName>
    </recommendedName>
</protein>
<dbReference type="Gene3D" id="3.30.420.40">
    <property type="match status" value="2"/>
</dbReference>
<dbReference type="EMBL" id="PEZP01000040">
    <property type="protein sequence ID" value="PIT97914.1"/>
    <property type="molecule type" value="Genomic_DNA"/>
</dbReference>
<proteinExistence type="inferred from homology"/>
<dbReference type="InterPro" id="IPR000600">
    <property type="entry name" value="ROK"/>
</dbReference>
<dbReference type="SUPFAM" id="SSF53067">
    <property type="entry name" value="Actin-like ATPase domain"/>
    <property type="match status" value="1"/>
</dbReference>
<evidence type="ECO:0008006" key="4">
    <source>
        <dbReference type="Google" id="ProtNLM"/>
    </source>
</evidence>
<dbReference type="CDD" id="cd23763">
    <property type="entry name" value="ASKHA_ATPase_ROK"/>
    <property type="match status" value="1"/>
</dbReference>
<organism evidence="2 3">
    <name type="scientific">Candidatus Andersenbacteria bacterium CG10_big_fil_rev_8_21_14_0_10_54_11</name>
    <dbReference type="NCBI Taxonomy" id="1974485"/>
    <lineage>
        <taxon>Bacteria</taxon>
        <taxon>Candidatus Anderseniibacteriota</taxon>
    </lineage>
</organism>